<keyword evidence="2 5" id="KW-0560">Oxidoreductase</keyword>
<reference evidence="7 8" key="1">
    <citation type="submission" date="2016-01" db="EMBL/GenBank/DDBJ databases">
        <title>Use of Whole Genome Sequencing to ascertain that Brevibacterium massiliense (Roux, Raoult 2009) is a later heterotypic synonym of Brevibacterium ravenspurgense (Mages 2008).</title>
        <authorList>
            <person name="Bernier A.-M."/>
            <person name="Burdz T."/>
            <person name="Huynh C."/>
            <person name="Pachecho A.L."/>
            <person name="Wiebe D."/>
            <person name="Bonner C."/>
            <person name="Bernard K."/>
        </authorList>
    </citation>
    <scope>NUCLEOTIDE SEQUENCE [LARGE SCALE GENOMIC DNA]</scope>
    <source>
        <strain evidence="7 8">CCUG56047</strain>
    </source>
</reference>
<dbReference type="Pfam" id="PF01625">
    <property type="entry name" value="PMSR"/>
    <property type="match status" value="1"/>
</dbReference>
<dbReference type="SUPFAM" id="SSF55068">
    <property type="entry name" value="Peptide methionine sulfoxide reductase"/>
    <property type="match status" value="1"/>
</dbReference>
<organism evidence="7 8">
    <name type="scientific">Brevibacterium ravenspurgense</name>
    <dbReference type="NCBI Taxonomy" id="479117"/>
    <lineage>
        <taxon>Bacteria</taxon>
        <taxon>Bacillati</taxon>
        <taxon>Actinomycetota</taxon>
        <taxon>Actinomycetes</taxon>
        <taxon>Micrococcales</taxon>
        <taxon>Brevibacteriaceae</taxon>
        <taxon>Brevibacterium</taxon>
    </lineage>
</organism>
<comment type="similarity">
    <text evidence="1 5">Belongs to the MsrA Met sulfoxide reductase family.</text>
</comment>
<dbReference type="NCBIfam" id="TIGR00401">
    <property type="entry name" value="msrA"/>
    <property type="match status" value="1"/>
</dbReference>
<evidence type="ECO:0000313" key="8">
    <source>
        <dbReference type="Proteomes" id="UP000243589"/>
    </source>
</evidence>
<evidence type="ECO:0000256" key="5">
    <source>
        <dbReference type="HAMAP-Rule" id="MF_01401"/>
    </source>
</evidence>
<gene>
    <name evidence="7" type="primary">mrsA</name>
    <name evidence="5" type="synonym">msrA</name>
    <name evidence="7" type="ORF">Bravens_01529</name>
</gene>
<accession>A0A150H9X6</accession>
<dbReference type="AlphaFoldDB" id="A0A150H9X6"/>
<evidence type="ECO:0000256" key="2">
    <source>
        <dbReference type="ARBA" id="ARBA00023002"/>
    </source>
</evidence>
<dbReference type="Proteomes" id="UP000243589">
    <property type="component" value="Unassembled WGS sequence"/>
</dbReference>
<sequence length="176" mass="19833">MSNMKTLTLAAGCFWCLEAVYSRTRGVSRVESGYIGGDIPDPTYAQVASGMSGHAEAVRVTFDPAVVPEDVILGMFFTGHDPTSLNRQGNDVGTQYRSAMFYEDAEQKQHFQDAIAHWQELFPRSIVTTLEPMSRFYVAEDIHQNFYGRNPGNGYCMFVIDPKLAQARARYAEYMY</sequence>
<dbReference type="GO" id="GO:0008113">
    <property type="term" value="F:peptide-methionine (S)-S-oxide reductase activity"/>
    <property type="evidence" value="ECO:0007669"/>
    <property type="project" value="UniProtKB-UniRule"/>
</dbReference>
<feature type="domain" description="Peptide methionine sulphoxide reductase MsrA" evidence="6">
    <location>
        <begin position="7"/>
        <end position="156"/>
    </location>
</feature>
<dbReference type="HAMAP" id="MF_01401">
    <property type="entry name" value="MsrA"/>
    <property type="match status" value="1"/>
</dbReference>
<dbReference type="PANTHER" id="PTHR43774">
    <property type="entry name" value="PEPTIDE METHIONINE SULFOXIDE REDUCTASE"/>
    <property type="match status" value="1"/>
</dbReference>
<dbReference type="EC" id="1.8.4.11" evidence="5"/>
<comment type="function">
    <text evidence="5">Has an important function as a repair enzyme for proteins that have been inactivated by oxidation. Catalyzes the reversible oxidation-reduction of methionine sulfoxide in proteins to methionine.</text>
</comment>
<comment type="caution">
    <text evidence="7">The sequence shown here is derived from an EMBL/GenBank/DDBJ whole genome shotgun (WGS) entry which is preliminary data.</text>
</comment>
<comment type="catalytic activity">
    <reaction evidence="3 5">
        <text>L-methionyl-[protein] + [thioredoxin]-disulfide + H2O = L-methionyl-(S)-S-oxide-[protein] + [thioredoxin]-dithiol</text>
        <dbReference type="Rhea" id="RHEA:14217"/>
        <dbReference type="Rhea" id="RHEA-COMP:10698"/>
        <dbReference type="Rhea" id="RHEA-COMP:10700"/>
        <dbReference type="Rhea" id="RHEA-COMP:12313"/>
        <dbReference type="Rhea" id="RHEA-COMP:12315"/>
        <dbReference type="ChEBI" id="CHEBI:15377"/>
        <dbReference type="ChEBI" id="CHEBI:16044"/>
        <dbReference type="ChEBI" id="CHEBI:29950"/>
        <dbReference type="ChEBI" id="CHEBI:44120"/>
        <dbReference type="ChEBI" id="CHEBI:50058"/>
        <dbReference type="EC" id="1.8.4.11"/>
    </reaction>
</comment>
<dbReference type="EMBL" id="LQQC01000010">
    <property type="protein sequence ID" value="KXZ58480.1"/>
    <property type="molecule type" value="Genomic_DNA"/>
</dbReference>
<feature type="active site" evidence="5">
    <location>
        <position position="13"/>
    </location>
</feature>
<keyword evidence="8" id="KW-1185">Reference proteome</keyword>
<evidence type="ECO:0000256" key="4">
    <source>
        <dbReference type="ARBA" id="ARBA00048782"/>
    </source>
</evidence>
<evidence type="ECO:0000256" key="1">
    <source>
        <dbReference type="ARBA" id="ARBA00005591"/>
    </source>
</evidence>
<dbReference type="Gene3D" id="3.30.1060.10">
    <property type="entry name" value="Peptide methionine sulphoxide reductase MsrA"/>
    <property type="match status" value="1"/>
</dbReference>
<evidence type="ECO:0000256" key="3">
    <source>
        <dbReference type="ARBA" id="ARBA00047806"/>
    </source>
</evidence>
<proteinExistence type="inferred from homology"/>
<dbReference type="InterPro" id="IPR036509">
    <property type="entry name" value="Met_Sox_Rdtase_MsrA_sf"/>
</dbReference>
<dbReference type="PANTHER" id="PTHR43774:SF1">
    <property type="entry name" value="PEPTIDE METHIONINE SULFOXIDE REDUCTASE MSRA 2"/>
    <property type="match status" value="1"/>
</dbReference>
<dbReference type="InterPro" id="IPR002569">
    <property type="entry name" value="Met_Sox_Rdtase_MsrA_dom"/>
</dbReference>
<dbReference type="PATRIC" id="fig|479117.4.peg.1516"/>
<protein>
    <recommendedName>
        <fullName evidence="5">Peptide methionine sulfoxide reductase MsrA</fullName>
        <shortName evidence="5">Protein-methionine-S-oxide reductase</shortName>
        <ecNumber evidence="5">1.8.4.11</ecNumber>
    </recommendedName>
    <alternativeName>
        <fullName evidence="5">Peptide-methionine (S)-S-oxide reductase</fullName>
        <shortName evidence="5">Peptide Met(O) reductase</shortName>
    </alternativeName>
</protein>
<name>A0A150H9X6_9MICO</name>
<dbReference type="GO" id="GO:0033744">
    <property type="term" value="F:L-methionine:thioredoxin-disulfide S-oxidoreductase activity"/>
    <property type="evidence" value="ECO:0007669"/>
    <property type="project" value="RHEA"/>
</dbReference>
<evidence type="ECO:0000259" key="6">
    <source>
        <dbReference type="Pfam" id="PF01625"/>
    </source>
</evidence>
<comment type="catalytic activity">
    <reaction evidence="4 5">
        <text>[thioredoxin]-disulfide + L-methionine + H2O = L-methionine (S)-S-oxide + [thioredoxin]-dithiol</text>
        <dbReference type="Rhea" id="RHEA:19993"/>
        <dbReference type="Rhea" id="RHEA-COMP:10698"/>
        <dbReference type="Rhea" id="RHEA-COMP:10700"/>
        <dbReference type="ChEBI" id="CHEBI:15377"/>
        <dbReference type="ChEBI" id="CHEBI:29950"/>
        <dbReference type="ChEBI" id="CHEBI:50058"/>
        <dbReference type="ChEBI" id="CHEBI:57844"/>
        <dbReference type="ChEBI" id="CHEBI:58772"/>
        <dbReference type="EC" id="1.8.4.11"/>
    </reaction>
</comment>
<evidence type="ECO:0000313" key="7">
    <source>
        <dbReference type="EMBL" id="KXZ58480.1"/>
    </source>
</evidence>